<evidence type="ECO:0000259" key="19">
    <source>
        <dbReference type="PROSITE" id="PS51483"/>
    </source>
</evidence>
<keyword evidence="10 15" id="KW-0460">Magnesium</keyword>
<dbReference type="GO" id="GO:0004826">
    <property type="term" value="F:phenylalanine-tRNA ligase activity"/>
    <property type="evidence" value="ECO:0007669"/>
    <property type="project" value="UniProtKB-UniRule"/>
</dbReference>
<evidence type="ECO:0000256" key="1">
    <source>
        <dbReference type="ARBA" id="ARBA00004496"/>
    </source>
</evidence>
<dbReference type="InterPro" id="IPR012340">
    <property type="entry name" value="NA-bd_OB-fold"/>
</dbReference>
<protein>
    <recommendedName>
        <fullName evidence="15">Phenylalanine--tRNA ligase beta subunit</fullName>
        <ecNumber evidence="15">6.1.1.20</ecNumber>
    </recommendedName>
    <alternativeName>
        <fullName evidence="15">Phenylalanyl-tRNA synthetase beta subunit</fullName>
        <shortName evidence="15">PheRS</shortName>
    </alternativeName>
</protein>
<keyword evidence="7 15" id="KW-0479">Metal-binding</keyword>
<evidence type="ECO:0000259" key="18">
    <source>
        <dbReference type="PROSITE" id="PS51447"/>
    </source>
</evidence>
<dbReference type="InterPro" id="IPR045060">
    <property type="entry name" value="Phe-tRNA-ligase_IIc_bsu"/>
</dbReference>
<dbReference type="InterPro" id="IPR005121">
    <property type="entry name" value="Fdx_antiC-bd"/>
</dbReference>
<keyword evidence="5 16" id="KW-0820">tRNA-binding</keyword>
<feature type="binding site" evidence="15">
    <location>
        <position position="468"/>
    </location>
    <ligand>
        <name>Mg(2+)</name>
        <dbReference type="ChEBI" id="CHEBI:18420"/>
        <note>shared with alpha subunit</note>
    </ligand>
</feature>
<dbReference type="GO" id="GO:0005524">
    <property type="term" value="F:ATP binding"/>
    <property type="evidence" value="ECO:0007669"/>
    <property type="project" value="UniProtKB-UniRule"/>
</dbReference>
<evidence type="ECO:0000256" key="10">
    <source>
        <dbReference type="ARBA" id="ARBA00022842"/>
    </source>
</evidence>
<dbReference type="SMART" id="SM00874">
    <property type="entry name" value="B5"/>
    <property type="match status" value="1"/>
</dbReference>
<name>A0A933W1M8_UNCEI</name>
<organism evidence="20 21">
    <name type="scientific">Eiseniibacteriota bacterium</name>
    <dbReference type="NCBI Taxonomy" id="2212470"/>
    <lineage>
        <taxon>Bacteria</taxon>
        <taxon>Candidatus Eiseniibacteriota</taxon>
    </lineage>
</organism>
<dbReference type="FunFam" id="2.40.50.140:FF:000045">
    <property type="entry name" value="Phenylalanine--tRNA ligase beta subunit"/>
    <property type="match status" value="1"/>
</dbReference>
<dbReference type="SUPFAM" id="SSF46955">
    <property type="entry name" value="Putative DNA-binding domain"/>
    <property type="match status" value="1"/>
</dbReference>
<dbReference type="GO" id="GO:0000287">
    <property type="term" value="F:magnesium ion binding"/>
    <property type="evidence" value="ECO:0007669"/>
    <property type="project" value="UniProtKB-UniRule"/>
</dbReference>
<dbReference type="Gene3D" id="2.40.50.140">
    <property type="entry name" value="Nucleic acid-binding proteins"/>
    <property type="match status" value="1"/>
</dbReference>
<dbReference type="CDD" id="cd02796">
    <property type="entry name" value="tRNA_bind_bactPheRS"/>
    <property type="match status" value="1"/>
</dbReference>
<comment type="subcellular location">
    <subcellularLocation>
        <location evidence="1 15">Cytoplasm</location>
    </subcellularLocation>
</comment>
<dbReference type="InterPro" id="IPR033714">
    <property type="entry name" value="tRNA_bind_bactPheRS"/>
</dbReference>
<dbReference type="Pfam" id="PF03483">
    <property type="entry name" value="B3_4"/>
    <property type="match status" value="1"/>
</dbReference>
<evidence type="ECO:0000313" key="21">
    <source>
        <dbReference type="Proteomes" id="UP000696931"/>
    </source>
</evidence>
<evidence type="ECO:0000256" key="6">
    <source>
        <dbReference type="ARBA" id="ARBA00022598"/>
    </source>
</evidence>
<evidence type="ECO:0000256" key="3">
    <source>
        <dbReference type="ARBA" id="ARBA00011209"/>
    </source>
</evidence>
<comment type="catalytic activity">
    <reaction evidence="14 15">
        <text>tRNA(Phe) + L-phenylalanine + ATP = L-phenylalanyl-tRNA(Phe) + AMP + diphosphate + H(+)</text>
        <dbReference type="Rhea" id="RHEA:19413"/>
        <dbReference type="Rhea" id="RHEA-COMP:9668"/>
        <dbReference type="Rhea" id="RHEA-COMP:9699"/>
        <dbReference type="ChEBI" id="CHEBI:15378"/>
        <dbReference type="ChEBI" id="CHEBI:30616"/>
        <dbReference type="ChEBI" id="CHEBI:33019"/>
        <dbReference type="ChEBI" id="CHEBI:58095"/>
        <dbReference type="ChEBI" id="CHEBI:78442"/>
        <dbReference type="ChEBI" id="CHEBI:78531"/>
        <dbReference type="ChEBI" id="CHEBI:456215"/>
        <dbReference type="EC" id="6.1.1.20"/>
    </reaction>
</comment>
<dbReference type="Gene3D" id="3.30.930.10">
    <property type="entry name" value="Bira Bifunctional Protein, Domain 2"/>
    <property type="match status" value="1"/>
</dbReference>
<evidence type="ECO:0000256" key="2">
    <source>
        <dbReference type="ARBA" id="ARBA00008653"/>
    </source>
</evidence>
<evidence type="ECO:0000313" key="20">
    <source>
        <dbReference type="EMBL" id="MBI5167953.1"/>
    </source>
</evidence>
<feature type="domain" description="TRNA-binding" evidence="17">
    <location>
        <begin position="39"/>
        <end position="147"/>
    </location>
</feature>
<dbReference type="InterPro" id="IPR045864">
    <property type="entry name" value="aa-tRNA-synth_II/BPL/LPL"/>
</dbReference>
<dbReference type="EMBL" id="JACRIW010000005">
    <property type="protein sequence ID" value="MBI5167953.1"/>
    <property type="molecule type" value="Genomic_DNA"/>
</dbReference>
<evidence type="ECO:0000256" key="15">
    <source>
        <dbReference type="HAMAP-Rule" id="MF_00283"/>
    </source>
</evidence>
<dbReference type="SUPFAM" id="SSF54991">
    <property type="entry name" value="Anticodon-binding domain of PheRS"/>
    <property type="match status" value="1"/>
</dbReference>
<sequence length="814" mass="88282">MKLPISWLRQWVEYDATPQQVAEALTTRGFYVEGVELHGRAYPGIVVARVLEANKHPNADKLKLCRVDAGGAEPLRIVCGAPNVAAGMTVPLATLGTVMPNGLEIKRAKIRGEESEGMLCSARELMLSEDHSGILELTELFAGRELKIGSPVDAYFPEPDAVLEVEVPFNRPDGMGVLGLAREVKAALGGRWTVRAQALLGERSKAADTFDLACEDAEGCPSYLAQVVEHVTVGPSPAWLVRALEAMGQRSINNIVDLTNLVLFEFGQPLHAFDLAKLDGPAIRVRRASAGEKFTTLDGKERELTAEVLVIADAKKTVAIAGVMGGERSEVSASTTDILLECAWFQPARVRRASKALGLSTDASKRYERGVDPAIGSAAAARFLNLLLELCPGAKLGASKRVHAEPQPRTLTLRPSRATRLVGLPFAIDRCEELLRALEFGVTREGVMLKVHVPTWRLDCTLEDDLVEEIARSNGYDRIPEAPLHTGGAYATRTPRERVVRRAREAMLARGLNEAWCGSLVSESEATAAAEALGDEPKLVRLVNPMSREGEVLRPNLLPGLLRACAHNLRQGAPAVRLFEVGAGVLDRGGRLPEERLMLVALVTGQRWKHSHDTTGALKDGAYDVRGTVDFLDAKGLWEAWLSEMRVDSPQWRAYAAPGWKPGASAEVAVGASRIAWAGTLGQSLLRPYEIEVPVHVFVALLDPLVEAASATPRAKVPGRFPSVRRDLAFFVPRATTHARLHECLGGAAGEVLRSIELFDVYEGPGTPEGMKSLAYAMELQHAERTLAESEVQEIQARMVAAVARDCGGQLRER</sequence>
<comment type="caution">
    <text evidence="20">The sequence shown here is derived from an EMBL/GenBank/DDBJ whole genome shotgun (WGS) entry which is preliminary data.</text>
</comment>
<dbReference type="InterPro" id="IPR005146">
    <property type="entry name" value="B3/B4_tRNA-bd"/>
</dbReference>
<dbReference type="Gene3D" id="3.30.70.380">
    <property type="entry name" value="Ferrodoxin-fold anticodon-binding domain"/>
    <property type="match status" value="1"/>
</dbReference>
<keyword evidence="9 15" id="KW-0067">ATP-binding</keyword>
<keyword evidence="13 15" id="KW-0030">Aminoacyl-tRNA synthetase</keyword>
<dbReference type="SUPFAM" id="SSF56037">
    <property type="entry name" value="PheT/TilS domain"/>
    <property type="match status" value="1"/>
</dbReference>
<dbReference type="PROSITE" id="PS51447">
    <property type="entry name" value="FDX_ACB"/>
    <property type="match status" value="1"/>
</dbReference>
<dbReference type="InterPro" id="IPR020825">
    <property type="entry name" value="Phe-tRNA_synthase-like_B3/B4"/>
</dbReference>
<evidence type="ECO:0000256" key="8">
    <source>
        <dbReference type="ARBA" id="ARBA00022741"/>
    </source>
</evidence>
<dbReference type="Pfam" id="PF17759">
    <property type="entry name" value="tRNA_synthFbeta"/>
    <property type="match status" value="1"/>
</dbReference>
<keyword evidence="8 15" id="KW-0547">Nucleotide-binding</keyword>
<dbReference type="PROSITE" id="PS50886">
    <property type="entry name" value="TRBD"/>
    <property type="match status" value="1"/>
</dbReference>
<feature type="binding site" evidence="15">
    <location>
        <position position="469"/>
    </location>
    <ligand>
        <name>Mg(2+)</name>
        <dbReference type="ChEBI" id="CHEBI:18420"/>
        <note>shared with alpha subunit</note>
    </ligand>
</feature>
<evidence type="ECO:0000256" key="11">
    <source>
        <dbReference type="ARBA" id="ARBA00022884"/>
    </source>
</evidence>
<dbReference type="InterPro" id="IPR009061">
    <property type="entry name" value="DNA-bd_dom_put_sf"/>
</dbReference>
<dbReference type="FunFam" id="3.50.40.10:FF:000001">
    <property type="entry name" value="Phenylalanine--tRNA ligase beta subunit"/>
    <property type="match status" value="1"/>
</dbReference>
<dbReference type="AlphaFoldDB" id="A0A933W1M8"/>
<dbReference type="InterPro" id="IPR002547">
    <property type="entry name" value="tRNA-bd_dom"/>
</dbReference>
<dbReference type="GO" id="GO:0009328">
    <property type="term" value="C:phenylalanine-tRNA ligase complex"/>
    <property type="evidence" value="ECO:0007669"/>
    <property type="project" value="TreeGrafter"/>
</dbReference>
<dbReference type="Pfam" id="PF01588">
    <property type="entry name" value="tRNA_bind"/>
    <property type="match status" value="1"/>
</dbReference>
<dbReference type="GO" id="GO:0006432">
    <property type="term" value="P:phenylalanyl-tRNA aminoacylation"/>
    <property type="evidence" value="ECO:0007669"/>
    <property type="project" value="UniProtKB-UniRule"/>
</dbReference>
<dbReference type="Proteomes" id="UP000696931">
    <property type="component" value="Unassembled WGS sequence"/>
</dbReference>
<dbReference type="PROSITE" id="PS51483">
    <property type="entry name" value="B5"/>
    <property type="match status" value="1"/>
</dbReference>
<comment type="similarity">
    <text evidence="2 15">Belongs to the phenylalanyl-tRNA synthetase beta subunit family. Type 1 subfamily.</text>
</comment>
<dbReference type="Gene3D" id="3.50.40.10">
    <property type="entry name" value="Phenylalanyl-trna Synthetase, Chain B, domain 3"/>
    <property type="match status" value="1"/>
</dbReference>
<dbReference type="EC" id="6.1.1.20" evidence="15"/>
<dbReference type="PANTHER" id="PTHR10947">
    <property type="entry name" value="PHENYLALANYL-TRNA SYNTHETASE BETA CHAIN AND LEUCINE-RICH REPEAT-CONTAINING PROTEIN 47"/>
    <property type="match status" value="1"/>
</dbReference>
<dbReference type="Gene3D" id="3.30.56.10">
    <property type="match status" value="2"/>
</dbReference>
<evidence type="ECO:0000256" key="7">
    <source>
        <dbReference type="ARBA" id="ARBA00022723"/>
    </source>
</evidence>
<dbReference type="SMART" id="SM00896">
    <property type="entry name" value="FDX-ACB"/>
    <property type="match status" value="1"/>
</dbReference>
<dbReference type="SUPFAM" id="SSF55681">
    <property type="entry name" value="Class II aaRS and biotin synthetases"/>
    <property type="match status" value="1"/>
</dbReference>
<dbReference type="InterPro" id="IPR005147">
    <property type="entry name" value="tRNA_synthase_B5-dom"/>
</dbReference>
<evidence type="ECO:0000256" key="4">
    <source>
        <dbReference type="ARBA" id="ARBA00022490"/>
    </source>
</evidence>
<keyword evidence="6 15" id="KW-0436">Ligase</keyword>
<evidence type="ECO:0000259" key="17">
    <source>
        <dbReference type="PROSITE" id="PS50886"/>
    </source>
</evidence>
<dbReference type="PANTHER" id="PTHR10947:SF0">
    <property type="entry name" value="PHENYLALANINE--TRNA LIGASE BETA SUBUNIT"/>
    <property type="match status" value="1"/>
</dbReference>
<comment type="subunit">
    <text evidence="3 15">Tetramer of two alpha and two beta subunits.</text>
</comment>
<evidence type="ECO:0000256" key="9">
    <source>
        <dbReference type="ARBA" id="ARBA00022840"/>
    </source>
</evidence>
<dbReference type="FunFam" id="3.30.70.380:FF:000001">
    <property type="entry name" value="Phenylalanine--tRNA ligase beta subunit"/>
    <property type="match status" value="1"/>
</dbReference>
<dbReference type="Pfam" id="PF03484">
    <property type="entry name" value="B5"/>
    <property type="match status" value="1"/>
</dbReference>
<dbReference type="NCBIfam" id="TIGR00472">
    <property type="entry name" value="pheT_bact"/>
    <property type="match status" value="1"/>
</dbReference>
<accession>A0A933W1M8</accession>
<evidence type="ECO:0000256" key="16">
    <source>
        <dbReference type="PROSITE-ProRule" id="PRU00209"/>
    </source>
</evidence>
<comment type="cofactor">
    <cofactor evidence="15">
        <name>Mg(2+)</name>
        <dbReference type="ChEBI" id="CHEBI:18420"/>
    </cofactor>
    <text evidence="15">Binds 2 magnesium ions per tetramer.</text>
</comment>
<feature type="binding site" evidence="15">
    <location>
        <position position="459"/>
    </location>
    <ligand>
        <name>Mg(2+)</name>
        <dbReference type="ChEBI" id="CHEBI:18420"/>
        <note>shared with alpha subunit</note>
    </ligand>
</feature>
<dbReference type="GO" id="GO:0000049">
    <property type="term" value="F:tRNA binding"/>
    <property type="evidence" value="ECO:0007669"/>
    <property type="project" value="UniProtKB-UniRule"/>
</dbReference>
<dbReference type="Pfam" id="PF03147">
    <property type="entry name" value="FDX-ACB"/>
    <property type="match status" value="1"/>
</dbReference>
<feature type="domain" description="FDX-ACB" evidence="18">
    <location>
        <begin position="719"/>
        <end position="812"/>
    </location>
</feature>
<dbReference type="NCBIfam" id="NF045760">
    <property type="entry name" value="YtpR"/>
    <property type="match status" value="1"/>
</dbReference>
<reference evidence="20" key="1">
    <citation type="submission" date="2020-07" db="EMBL/GenBank/DDBJ databases">
        <title>Huge and variable diversity of episymbiotic CPR bacteria and DPANN archaea in groundwater ecosystems.</title>
        <authorList>
            <person name="He C.Y."/>
            <person name="Keren R."/>
            <person name="Whittaker M."/>
            <person name="Farag I.F."/>
            <person name="Doudna J."/>
            <person name="Cate J.H.D."/>
            <person name="Banfield J.F."/>
        </authorList>
    </citation>
    <scope>NUCLEOTIDE SEQUENCE</scope>
    <source>
        <strain evidence="20">NC_groundwater_1813_Pr3_B-0.1um_71_17</strain>
    </source>
</reference>
<keyword evidence="4 15" id="KW-0963">Cytoplasm</keyword>
<evidence type="ECO:0000256" key="14">
    <source>
        <dbReference type="ARBA" id="ARBA00049255"/>
    </source>
</evidence>
<dbReference type="SUPFAM" id="SSF50249">
    <property type="entry name" value="Nucleic acid-binding proteins"/>
    <property type="match status" value="1"/>
</dbReference>
<dbReference type="InterPro" id="IPR041616">
    <property type="entry name" value="PheRS_beta_core"/>
</dbReference>
<evidence type="ECO:0000256" key="12">
    <source>
        <dbReference type="ARBA" id="ARBA00022917"/>
    </source>
</evidence>
<keyword evidence="11 16" id="KW-0694">RNA-binding</keyword>
<evidence type="ECO:0000256" key="13">
    <source>
        <dbReference type="ARBA" id="ARBA00023146"/>
    </source>
</evidence>
<gene>
    <name evidence="15" type="primary">pheT</name>
    <name evidence="20" type="ORF">HZA61_00550</name>
</gene>
<proteinExistence type="inferred from homology"/>
<keyword evidence="12 15" id="KW-0648">Protein biosynthesis</keyword>
<dbReference type="InterPro" id="IPR004532">
    <property type="entry name" value="Phe-tRNA-ligase_IIc_bsu_bact"/>
</dbReference>
<dbReference type="InterPro" id="IPR036690">
    <property type="entry name" value="Fdx_antiC-bd_sf"/>
</dbReference>
<evidence type="ECO:0000256" key="5">
    <source>
        <dbReference type="ARBA" id="ARBA00022555"/>
    </source>
</evidence>
<dbReference type="HAMAP" id="MF_00283">
    <property type="entry name" value="Phe_tRNA_synth_beta1"/>
    <property type="match status" value="1"/>
</dbReference>
<feature type="binding site" evidence="15">
    <location>
        <position position="465"/>
    </location>
    <ligand>
        <name>Mg(2+)</name>
        <dbReference type="ChEBI" id="CHEBI:18420"/>
        <note>shared with alpha subunit</note>
    </ligand>
</feature>
<feature type="domain" description="B5" evidence="19">
    <location>
        <begin position="406"/>
        <end position="481"/>
    </location>
</feature>
<dbReference type="SMART" id="SM00873">
    <property type="entry name" value="B3_4"/>
    <property type="match status" value="1"/>
</dbReference>